<dbReference type="EMBL" id="VLLL01000005">
    <property type="protein sequence ID" value="TWJ15432.1"/>
    <property type="molecule type" value="Genomic_DNA"/>
</dbReference>
<comment type="caution">
    <text evidence="3">The sequence shown here is derived from an EMBL/GenBank/DDBJ whole genome shotgun (WGS) entry which is preliminary data.</text>
</comment>
<evidence type="ECO:0000256" key="2">
    <source>
        <dbReference type="SAM" id="Phobius"/>
    </source>
</evidence>
<feature type="region of interest" description="Disordered" evidence="1">
    <location>
        <begin position="1"/>
        <end position="87"/>
    </location>
</feature>
<protein>
    <recommendedName>
        <fullName evidence="5">Cell division protein FtsB</fullName>
    </recommendedName>
</protein>
<keyword evidence="4" id="KW-1185">Reference proteome</keyword>
<accession>A0A562VC44</accession>
<evidence type="ECO:0008006" key="5">
    <source>
        <dbReference type="Google" id="ProtNLM"/>
    </source>
</evidence>
<gene>
    <name evidence="3" type="ORF">LX16_1137</name>
</gene>
<feature type="compositionally biased region" description="Basic and acidic residues" evidence="1">
    <location>
        <begin position="14"/>
        <end position="23"/>
    </location>
</feature>
<feature type="compositionally biased region" description="Basic residues" evidence="1">
    <location>
        <begin position="1"/>
        <end position="12"/>
    </location>
</feature>
<feature type="transmembrane region" description="Helical" evidence="2">
    <location>
        <begin position="98"/>
        <end position="120"/>
    </location>
</feature>
<reference evidence="3 4" key="1">
    <citation type="journal article" date="2013" name="Stand. Genomic Sci.">
        <title>Genomic Encyclopedia of Type Strains, Phase I: The one thousand microbial genomes (KMG-I) project.</title>
        <authorList>
            <person name="Kyrpides N.C."/>
            <person name="Woyke T."/>
            <person name="Eisen J.A."/>
            <person name="Garrity G."/>
            <person name="Lilburn T.G."/>
            <person name="Beck B.J."/>
            <person name="Whitman W.B."/>
            <person name="Hugenholtz P."/>
            <person name="Klenk H.P."/>
        </authorList>
    </citation>
    <scope>NUCLEOTIDE SEQUENCE [LARGE SCALE GENOMIC DNA]</scope>
    <source>
        <strain evidence="3 4">DSM 45044</strain>
    </source>
</reference>
<evidence type="ECO:0000313" key="3">
    <source>
        <dbReference type="EMBL" id="TWJ15432.1"/>
    </source>
</evidence>
<dbReference type="OrthoDB" id="3403609at2"/>
<keyword evidence="2" id="KW-0472">Membrane</keyword>
<organism evidence="3 4">
    <name type="scientific">Stackebrandtia albiflava</name>
    <dbReference type="NCBI Taxonomy" id="406432"/>
    <lineage>
        <taxon>Bacteria</taxon>
        <taxon>Bacillati</taxon>
        <taxon>Actinomycetota</taxon>
        <taxon>Actinomycetes</taxon>
        <taxon>Glycomycetales</taxon>
        <taxon>Glycomycetaceae</taxon>
        <taxon>Stackebrandtia</taxon>
    </lineage>
</organism>
<dbReference type="AlphaFoldDB" id="A0A562VC44"/>
<name>A0A562VC44_9ACTN</name>
<keyword evidence="2" id="KW-0812">Transmembrane</keyword>
<sequence length="191" mass="20289">MTDANRRRRGARSPHIDTDEIIRSARRRARAADSRKRALLGDTSQPVSDGQLALQPVMEPEPAVAPAPAPPRRQTAPVRRPRKAVAPPEPVAVARAPFVVSILGLIAAGIVGLLVLTTAINENAFILQDLRDEQAALDASEQQLTDELADLSAPGNLAAAAERLGLVPAEEVTYLRLPDGKELAMPTPGGN</sequence>
<dbReference type="RefSeq" id="WP_147134104.1">
    <property type="nucleotide sequence ID" value="NZ_BAABIJ010000001.1"/>
</dbReference>
<evidence type="ECO:0000313" key="4">
    <source>
        <dbReference type="Proteomes" id="UP000321617"/>
    </source>
</evidence>
<dbReference type="Proteomes" id="UP000321617">
    <property type="component" value="Unassembled WGS sequence"/>
</dbReference>
<keyword evidence="2" id="KW-1133">Transmembrane helix</keyword>
<evidence type="ECO:0000256" key="1">
    <source>
        <dbReference type="SAM" id="MobiDB-lite"/>
    </source>
</evidence>
<proteinExistence type="predicted"/>